<keyword evidence="5 11" id="KW-0418">Kinase</keyword>
<feature type="coiled-coil region" evidence="7">
    <location>
        <begin position="348"/>
        <end position="418"/>
    </location>
</feature>
<dbReference type="InterPro" id="IPR013767">
    <property type="entry name" value="PAS_fold"/>
</dbReference>
<dbReference type="SMART" id="SM00387">
    <property type="entry name" value="HATPase_c"/>
    <property type="match status" value="1"/>
</dbReference>
<dbReference type="STRING" id="1236989.JCM15548_1973"/>
<dbReference type="GO" id="GO:0016020">
    <property type="term" value="C:membrane"/>
    <property type="evidence" value="ECO:0007669"/>
    <property type="project" value="UniProtKB-SubCell"/>
</dbReference>
<dbReference type="CDD" id="cd00130">
    <property type="entry name" value="PAS"/>
    <property type="match status" value="1"/>
</dbReference>
<dbReference type="GO" id="GO:0006355">
    <property type="term" value="P:regulation of DNA-templated transcription"/>
    <property type="evidence" value="ECO:0007669"/>
    <property type="project" value="InterPro"/>
</dbReference>
<dbReference type="SUPFAM" id="SSF53850">
    <property type="entry name" value="Periplasmic binding protein-like II"/>
    <property type="match status" value="1"/>
</dbReference>
<comment type="caution">
    <text evidence="11">The sequence shown here is derived from an EMBL/GenBank/DDBJ whole genome shotgun (WGS) entry which is preliminary data.</text>
</comment>
<evidence type="ECO:0000259" key="10">
    <source>
        <dbReference type="PROSITE" id="PS50112"/>
    </source>
</evidence>
<dbReference type="Gene3D" id="3.30.450.20">
    <property type="entry name" value="PAS domain"/>
    <property type="match status" value="1"/>
</dbReference>
<dbReference type="GO" id="GO:0000155">
    <property type="term" value="F:phosphorelay sensor kinase activity"/>
    <property type="evidence" value="ECO:0007669"/>
    <property type="project" value="InterPro"/>
</dbReference>
<dbReference type="OrthoDB" id="9796457at2"/>
<evidence type="ECO:0000313" key="12">
    <source>
        <dbReference type="Proteomes" id="UP000032900"/>
    </source>
</evidence>
<feature type="domain" description="PAS" evidence="10">
    <location>
        <begin position="226"/>
        <end position="302"/>
    </location>
</feature>
<dbReference type="InterPro" id="IPR004358">
    <property type="entry name" value="Sig_transdc_His_kin-like_C"/>
</dbReference>
<name>A0A0E9LU56_9BACT</name>
<keyword evidence="12" id="KW-1185">Reference proteome</keyword>
<keyword evidence="7" id="KW-0175">Coiled coil</keyword>
<dbReference type="FunFam" id="3.30.565.10:FF:000006">
    <property type="entry name" value="Sensor histidine kinase WalK"/>
    <property type="match status" value="1"/>
</dbReference>
<evidence type="ECO:0000256" key="3">
    <source>
        <dbReference type="ARBA" id="ARBA00022553"/>
    </source>
</evidence>
<dbReference type="Pfam" id="PF00512">
    <property type="entry name" value="HisKA"/>
    <property type="match status" value="1"/>
</dbReference>
<dbReference type="SMART" id="SM00388">
    <property type="entry name" value="HisKA"/>
    <property type="match status" value="1"/>
</dbReference>
<evidence type="ECO:0000256" key="4">
    <source>
        <dbReference type="ARBA" id="ARBA00022679"/>
    </source>
</evidence>
<evidence type="ECO:0000259" key="9">
    <source>
        <dbReference type="PROSITE" id="PS50109"/>
    </source>
</evidence>
<dbReference type="InterPro" id="IPR001638">
    <property type="entry name" value="Solute-binding_3/MltF_N"/>
</dbReference>
<dbReference type="SMART" id="SM00091">
    <property type="entry name" value="PAS"/>
    <property type="match status" value="1"/>
</dbReference>
<dbReference type="Pfam" id="PF00497">
    <property type="entry name" value="SBP_bac_3"/>
    <property type="match status" value="1"/>
</dbReference>
<protein>
    <recommendedName>
        <fullName evidence="2">histidine kinase</fullName>
        <ecNumber evidence="2">2.7.13.3</ecNumber>
    </recommendedName>
</protein>
<dbReference type="SUPFAM" id="SSF47384">
    <property type="entry name" value="Homodimeric domain of signal transducing histidine kinase"/>
    <property type="match status" value="1"/>
</dbReference>
<proteinExistence type="predicted"/>
<dbReference type="PANTHER" id="PTHR42878">
    <property type="entry name" value="TWO-COMPONENT HISTIDINE KINASE"/>
    <property type="match status" value="1"/>
</dbReference>
<evidence type="ECO:0000256" key="2">
    <source>
        <dbReference type="ARBA" id="ARBA00012438"/>
    </source>
</evidence>
<dbReference type="CDD" id="cd00082">
    <property type="entry name" value="HisKA"/>
    <property type="match status" value="1"/>
</dbReference>
<dbReference type="SUPFAM" id="SSF55874">
    <property type="entry name" value="ATPase domain of HSP90 chaperone/DNA topoisomerase II/histidine kinase"/>
    <property type="match status" value="1"/>
</dbReference>
<dbReference type="Pfam" id="PF02518">
    <property type="entry name" value="HATPase_c"/>
    <property type="match status" value="1"/>
</dbReference>
<feature type="transmembrane region" description="Helical" evidence="8">
    <location>
        <begin position="172"/>
        <end position="191"/>
    </location>
</feature>
<dbReference type="InterPro" id="IPR036097">
    <property type="entry name" value="HisK_dim/P_sf"/>
</dbReference>
<gene>
    <name evidence="11" type="ORF">JCM15548_1973</name>
</gene>
<dbReference type="PROSITE" id="PS50112">
    <property type="entry name" value="PAS"/>
    <property type="match status" value="1"/>
</dbReference>
<dbReference type="AlphaFoldDB" id="A0A0E9LU56"/>
<keyword evidence="8" id="KW-1133">Transmembrane helix</keyword>
<dbReference type="EC" id="2.7.13.3" evidence="2"/>
<dbReference type="PRINTS" id="PR00344">
    <property type="entry name" value="BCTRLSENSOR"/>
</dbReference>
<dbReference type="GO" id="GO:0007234">
    <property type="term" value="P:osmosensory signaling via phosphorelay pathway"/>
    <property type="evidence" value="ECO:0007669"/>
    <property type="project" value="TreeGrafter"/>
</dbReference>
<sequence>MGRTPERESLYDFSMPYLTLQGAAFIRKGSASDISTANLNTKEIVVMKGDNAEEYARRHHLSPYIFTYNTLQEAFLRLAEGQHDVLLVQQVTGLNVIRELGINNIETLNLSLPNFQQDYCFAVQKGNASLLTKFNEGLSIVIANDSYKTIQSKWFGPDILGRTTSREALENFVLYLIILILILVGIWIYTLRRQIRKRTKRLKREVQDHRQTLFLLERQKNHLLQSEQQVRLLLNSTAEGIYGIDLKGNCTFINQSALKLLGFISPDEVLGQNMHLLMHHTHNDGSNYSIETCKIHEAIQQSKGTFVEGEMFWRSDGTSFLSEYYAYPVIKSGQITGSVISFRDITRRHMAQQELMNLKNDLELKVAERTAELEEKIESLNKNQRAMLFLVGDLNAISAELKEERKKLELSNHELEAFTYSVSHDLRAPLRAINGYAEFLIHDYAPLLDDEGKRFIHVIRSNTLKMEQLITDLLRLSRVFKTNLTLMPVDMGEMARSIFIGLTDSIHQKSYKFVLHPLPKVLCDGGLIKQVWQNLIGNAIKYSAKSPVKEIEIGAEERESDLLFFVKDKGAGFNSAYKKKLFGVFQRLHRDDEFEGTGVGLATVQRIIRRHGGQVWAEGEVGQGATFYFTLPKQ</sequence>
<dbReference type="Gene3D" id="3.40.190.10">
    <property type="entry name" value="Periplasmic binding protein-like II"/>
    <property type="match status" value="2"/>
</dbReference>
<dbReference type="GO" id="GO:0000156">
    <property type="term" value="F:phosphorelay response regulator activity"/>
    <property type="evidence" value="ECO:0007669"/>
    <property type="project" value="TreeGrafter"/>
</dbReference>
<evidence type="ECO:0000256" key="8">
    <source>
        <dbReference type="SAM" id="Phobius"/>
    </source>
</evidence>
<dbReference type="InterPro" id="IPR035965">
    <property type="entry name" value="PAS-like_dom_sf"/>
</dbReference>
<reference evidence="11 12" key="1">
    <citation type="journal article" date="2015" name="Microbes Environ.">
        <title>Distribution and evolution of nitrogen fixation genes in the phylum bacteroidetes.</title>
        <authorList>
            <person name="Inoue J."/>
            <person name="Oshima K."/>
            <person name="Suda W."/>
            <person name="Sakamoto M."/>
            <person name="Iino T."/>
            <person name="Noda S."/>
            <person name="Hongoh Y."/>
            <person name="Hattori M."/>
            <person name="Ohkuma M."/>
        </authorList>
    </citation>
    <scope>NUCLEOTIDE SEQUENCE [LARGE SCALE GENOMIC DNA]</scope>
    <source>
        <strain evidence="11">JCM 15548</strain>
    </source>
</reference>
<dbReference type="Proteomes" id="UP000032900">
    <property type="component" value="Unassembled WGS sequence"/>
</dbReference>
<dbReference type="NCBIfam" id="TIGR00229">
    <property type="entry name" value="sensory_box"/>
    <property type="match status" value="1"/>
</dbReference>
<keyword evidence="6 8" id="KW-0472">Membrane</keyword>
<dbReference type="InterPro" id="IPR050351">
    <property type="entry name" value="BphY/WalK/GraS-like"/>
</dbReference>
<dbReference type="InterPro" id="IPR003594">
    <property type="entry name" value="HATPase_dom"/>
</dbReference>
<dbReference type="Gene3D" id="1.10.287.130">
    <property type="match status" value="1"/>
</dbReference>
<dbReference type="InterPro" id="IPR036890">
    <property type="entry name" value="HATPase_C_sf"/>
</dbReference>
<feature type="domain" description="Histidine kinase" evidence="9">
    <location>
        <begin position="421"/>
        <end position="634"/>
    </location>
</feature>
<evidence type="ECO:0000256" key="1">
    <source>
        <dbReference type="ARBA" id="ARBA00000085"/>
    </source>
</evidence>
<evidence type="ECO:0000256" key="7">
    <source>
        <dbReference type="SAM" id="Coils"/>
    </source>
</evidence>
<keyword evidence="8" id="KW-0812">Transmembrane</keyword>
<dbReference type="InterPro" id="IPR000014">
    <property type="entry name" value="PAS"/>
</dbReference>
<dbReference type="EMBL" id="BAZW01000005">
    <property type="protein sequence ID" value="GAO28838.1"/>
    <property type="molecule type" value="Genomic_DNA"/>
</dbReference>
<dbReference type="InterPro" id="IPR003661">
    <property type="entry name" value="HisK_dim/P_dom"/>
</dbReference>
<keyword evidence="4" id="KW-0808">Transferase</keyword>
<dbReference type="PANTHER" id="PTHR42878:SF15">
    <property type="entry name" value="BACTERIOPHYTOCHROME"/>
    <property type="match status" value="1"/>
</dbReference>
<evidence type="ECO:0000256" key="6">
    <source>
        <dbReference type="ARBA" id="ARBA00023136"/>
    </source>
</evidence>
<dbReference type="PROSITE" id="PS50109">
    <property type="entry name" value="HIS_KIN"/>
    <property type="match status" value="1"/>
</dbReference>
<dbReference type="GO" id="GO:0030295">
    <property type="term" value="F:protein kinase activator activity"/>
    <property type="evidence" value="ECO:0007669"/>
    <property type="project" value="TreeGrafter"/>
</dbReference>
<evidence type="ECO:0000313" key="11">
    <source>
        <dbReference type="EMBL" id="GAO28838.1"/>
    </source>
</evidence>
<dbReference type="Gene3D" id="3.30.565.10">
    <property type="entry name" value="Histidine kinase-like ATPase, C-terminal domain"/>
    <property type="match status" value="1"/>
</dbReference>
<feature type="coiled-coil region" evidence="7">
    <location>
        <begin position="192"/>
        <end position="219"/>
    </location>
</feature>
<dbReference type="Pfam" id="PF00989">
    <property type="entry name" value="PAS"/>
    <property type="match status" value="1"/>
</dbReference>
<keyword evidence="3" id="KW-0597">Phosphoprotein</keyword>
<evidence type="ECO:0000256" key="5">
    <source>
        <dbReference type="ARBA" id="ARBA00022777"/>
    </source>
</evidence>
<organism evidence="11 12">
    <name type="scientific">Geofilum rubicundum JCM 15548</name>
    <dbReference type="NCBI Taxonomy" id="1236989"/>
    <lineage>
        <taxon>Bacteria</taxon>
        <taxon>Pseudomonadati</taxon>
        <taxon>Bacteroidota</taxon>
        <taxon>Bacteroidia</taxon>
        <taxon>Marinilabiliales</taxon>
        <taxon>Marinilabiliaceae</taxon>
        <taxon>Geofilum</taxon>
    </lineage>
</organism>
<comment type="catalytic activity">
    <reaction evidence="1">
        <text>ATP + protein L-histidine = ADP + protein N-phospho-L-histidine.</text>
        <dbReference type="EC" id="2.7.13.3"/>
    </reaction>
</comment>
<dbReference type="SUPFAM" id="SSF55785">
    <property type="entry name" value="PYP-like sensor domain (PAS domain)"/>
    <property type="match status" value="1"/>
</dbReference>
<accession>A0A0E9LU56</accession>
<dbReference type="InterPro" id="IPR005467">
    <property type="entry name" value="His_kinase_dom"/>
</dbReference>